<keyword evidence="3" id="KW-1185">Reference proteome</keyword>
<organism evidence="2 3">
    <name type="scientific">Streptomyces kaempferi</name>
    <dbReference type="NCBI Taxonomy" id="333725"/>
    <lineage>
        <taxon>Bacteria</taxon>
        <taxon>Bacillati</taxon>
        <taxon>Actinomycetota</taxon>
        <taxon>Actinomycetes</taxon>
        <taxon>Kitasatosporales</taxon>
        <taxon>Streptomycetaceae</taxon>
        <taxon>Streptomyces</taxon>
    </lineage>
</organism>
<accession>A0ABW3XW50</accession>
<dbReference type="EMBL" id="JBHTMM010000144">
    <property type="protein sequence ID" value="MFD1312895.1"/>
    <property type="molecule type" value="Genomic_DNA"/>
</dbReference>
<comment type="caution">
    <text evidence="2">The sequence shown here is derived from an EMBL/GenBank/DDBJ whole genome shotgun (WGS) entry which is preliminary data.</text>
</comment>
<evidence type="ECO:0000259" key="1">
    <source>
        <dbReference type="Pfam" id="PF01695"/>
    </source>
</evidence>
<name>A0ABW3XW50_9ACTN</name>
<evidence type="ECO:0000313" key="3">
    <source>
        <dbReference type="Proteomes" id="UP001597058"/>
    </source>
</evidence>
<gene>
    <name evidence="2" type="ORF">ACFQ5X_45000</name>
</gene>
<keyword evidence="2" id="KW-0067">ATP-binding</keyword>
<dbReference type="InterPro" id="IPR002611">
    <property type="entry name" value="IstB_ATP-bd"/>
</dbReference>
<proteinExistence type="predicted"/>
<dbReference type="Pfam" id="PF01695">
    <property type="entry name" value="IstB_IS21"/>
    <property type="match status" value="1"/>
</dbReference>
<protein>
    <submittedName>
        <fullName evidence="2">ATP-binding protein</fullName>
    </submittedName>
</protein>
<reference evidence="3" key="1">
    <citation type="journal article" date="2019" name="Int. J. Syst. Evol. Microbiol.">
        <title>The Global Catalogue of Microorganisms (GCM) 10K type strain sequencing project: providing services to taxonomists for standard genome sequencing and annotation.</title>
        <authorList>
            <consortium name="The Broad Institute Genomics Platform"/>
            <consortium name="The Broad Institute Genome Sequencing Center for Infectious Disease"/>
            <person name="Wu L."/>
            <person name="Ma J."/>
        </authorList>
    </citation>
    <scope>NUCLEOTIDE SEQUENCE [LARGE SCALE GENOMIC DNA]</scope>
    <source>
        <strain evidence="3">CGMCC 4.7020</strain>
    </source>
</reference>
<dbReference type="GO" id="GO:0005524">
    <property type="term" value="F:ATP binding"/>
    <property type="evidence" value="ECO:0007669"/>
    <property type="project" value="UniProtKB-KW"/>
</dbReference>
<dbReference type="Proteomes" id="UP001597058">
    <property type="component" value="Unassembled WGS sequence"/>
</dbReference>
<evidence type="ECO:0000313" key="2">
    <source>
        <dbReference type="EMBL" id="MFD1312895.1"/>
    </source>
</evidence>
<dbReference type="RefSeq" id="WP_381237877.1">
    <property type="nucleotide sequence ID" value="NZ_JBHSKH010000053.1"/>
</dbReference>
<feature type="domain" description="IstB-like ATP-binding" evidence="1">
    <location>
        <begin position="31"/>
        <end position="86"/>
    </location>
</feature>
<keyword evidence="2" id="KW-0547">Nucleotide-binding</keyword>
<sequence length="89" mass="9985">MSSTAITTATKDGLPSMIAYLTRVLKTSTGACWEDLAAQARDENWSHEEYLAALLQRQVADRESKGTVMRIRTAHFPQVKTLEDFNARI</sequence>